<dbReference type="Proteomes" id="UP000283210">
    <property type="component" value="Chromosome 1"/>
</dbReference>
<reference evidence="2 3" key="2">
    <citation type="submission" date="2019-01" db="EMBL/GenBank/DDBJ databases">
        <title>A chromosome length genome reference of the Java medaka (oryzias javanicus).</title>
        <authorList>
            <person name="Herpin A."/>
            <person name="Takehana Y."/>
            <person name="Naruse K."/>
            <person name="Ansai S."/>
            <person name="Kawaguchi M."/>
        </authorList>
    </citation>
    <scope>NUCLEOTIDE SEQUENCE [LARGE SCALE GENOMIC DNA]</scope>
    <source>
        <strain evidence="2">RS831</strain>
        <tissue evidence="2">Whole body</tissue>
    </source>
</reference>
<proteinExistence type="predicted"/>
<evidence type="ECO:0000313" key="3">
    <source>
        <dbReference type="Proteomes" id="UP000283210"/>
    </source>
</evidence>
<dbReference type="AlphaFoldDB" id="A0A3S2N832"/>
<dbReference type="GO" id="GO:0000801">
    <property type="term" value="C:central element"/>
    <property type="evidence" value="ECO:0007669"/>
    <property type="project" value="InterPro"/>
</dbReference>
<accession>A0A3S2N832</accession>
<dbReference type="InterPro" id="IPR034609">
    <property type="entry name" value="Syce2"/>
</dbReference>
<evidence type="ECO:0000313" key="2">
    <source>
        <dbReference type="EMBL" id="RVE75589.1"/>
    </source>
</evidence>
<dbReference type="PANTHER" id="PTHR28398:SF1">
    <property type="entry name" value="SYNAPTONEMAL COMPLEX CENTRAL ELEMENT PROTEIN 2"/>
    <property type="match status" value="1"/>
</dbReference>
<sequence length="113" mass="13302">MSFCEAPEQNSSLGIEDIRRQAEELVEDINQSRSNDQRVRDKFQDKFVQKMMEMCQEMTGHMHMIYEENSDEMQLQELSKVLENCSKLQNELLEASQALSRLKEDLTMIHKSD</sequence>
<dbReference type="OrthoDB" id="6142414at2759"/>
<reference evidence="2 3" key="1">
    <citation type="submission" date="2018-11" db="EMBL/GenBank/DDBJ databases">
        <authorList>
            <person name="Lopez-Roques C."/>
            <person name="Donnadieu C."/>
            <person name="Bouchez O."/>
            <person name="Klopp C."/>
            <person name="Cabau C."/>
            <person name="Zahm M."/>
        </authorList>
    </citation>
    <scope>NUCLEOTIDE SEQUENCE [LARGE SCALE GENOMIC DNA]</scope>
    <source>
        <strain evidence="2">RS831</strain>
        <tissue evidence="2">Whole body</tissue>
    </source>
</reference>
<evidence type="ECO:0000256" key="1">
    <source>
        <dbReference type="SAM" id="Coils"/>
    </source>
</evidence>
<name>A0A3S2N832_ORYJA</name>
<organism evidence="2 3">
    <name type="scientific">Oryzias javanicus</name>
    <name type="common">Javanese ricefish</name>
    <name type="synonym">Aplocheilus javanicus</name>
    <dbReference type="NCBI Taxonomy" id="123683"/>
    <lineage>
        <taxon>Eukaryota</taxon>
        <taxon>Metazoa</taxon>
        <taxon>Chordata</taxon>
        <taxon>Craniata</taxon>
        <taxon>Vertebrata</taxon>
        <taxon>Euteleostomi</taxon>
        <taxon>Actinopterygii</taxon>
        <taxon>Neopterygii</taxon>
        <taxon>Teleostei</taxon>
        <taxon>Neoteleostei</taxon>
        <taxon>Acanthomorphata</taxon>
        <taxon>Ovalentaria</taxon>
        <taxon>Atherinomorphae</taxon>
        <taxon>Beloniformes</taxon>
        <taxon>Adrianichthyidae</taxon>
        <taxon>Oryziinae</taxon>
        <taxon>Oryzias</taxon>
    </lineage>
</organism>
<keyword evidence="3" id="KW-1185">Reference proteome</keyword>
<protein>
    <recommendedName>
        <fullName evidence="4">Synaptonemal complex central element protein 2</fullName>
    </recommendedName>
</protein>
<gene>
    <name evidence="2" type="ORF">OJAV_G00000390</name>
</gene>
<dbReference type="PANTHER" id="PTHR28398">
    <property type="entry name" value="SYNAPTONEMAL COMPLEX CENTRAL ELEMENT PROTEIN 2"/>
    <property type="match status" value="1"/>
</dbReference>
<feature type="coiled-coil region" evidence="1">
    <location>
        <begin position="78"/>
        <end position="105"/>
    </location>
</feature>
<evidence type="ECO:0008006" key="4">
    <source>
        <dbReference type="Google" id="ProtNLM"/>
    </source>
</evidence>
<dbReference type="EMBL" id="CM012437">
    <property type="protein sequence ID" value="RVE75589.1"/>
    <property type="molecule type" value="Genomic_DNA"/>
</dbReference>
<dbReference type="GO" id="GO:0007130">
    <property type="term" value="P:synaptonemal complex assembly"/>
    <property type="evidence" value="ECO:0007669"/>
    <property type="project" value="InterPro"/>
</dbReference>
<keyword evidence="1" id="KW-0175">Coiled coil</keyword>